<evidence type="ECO:0000256" key="7">
    <source>
        <dbReference type="ARBA" id="ARBA00047752"/>
    </source>
</evidence>
<gene>
    <name evidence="13" type="ORF">R3P38DRAFT_2572164</name>
    <name evidence="12" type="ORF">R3P38DRAFT_2572166</name>
</gene>
<evidence type="ECO:0000256" key="3">
    <source>
        <dbReference type="ARBA" id="ARBA00022853"/>
    </source>
</evidence>
<dbReference type="GO" id="GO:0003682">
    <property type="term" value="F:chromatin binding"/>
    <property type="evidence" value="ECO:0007669"/>
    <property type="project" value="TreeGrafter"/>
</dbReference>
<evidence type="ECO:0000256" key="10">
    <source>
        <dbReference type="PIRSR" id="PIRSR602717-51"/>
    </source>
</evidence>
<dbReference type="AlphaFoldDB" id="A0AAV9ZSK2"/>
<dbReference type="EMBL" id="JAWWNJ010000117">
    <property type="protein sequence ID" value="KAK6991527.1"/>
    <property type="molecule type" value="Genomic_DNA"/>
</dbReference>
<dbReference type="GO" id="GO:0003712">
    <property type="term" value="F:transcription coregulator activity"/>
    <property type="evidence" value="ECO:0007669"/>
    <property type="project" value="TreeGrafter"/>
</dbReference>
<dbReference type="GO" id="GO:0006281">
    <property type="term" value="P:DNA repair"/>
    <property type="evidence" value="ECO:0007669"/>
    <property type="project" value="UniProtKB-KW"/>
</dbReference>
<evidence type="ECO:0000256" key="8">
    <source>
        <dbReference type="ARBA" id="ARBA00047787"/>
    </source>
</evidence>
<dbReference type="PANTHER" id="PTHR10615:SF218">
    <property type="entry name" value="HISTONE ACETYLTRANSFERASE ESA1"/>
    <property type="match status" value="1"/>
</dbReference>
<keyword evidence="4" id="KW-0010">Activator</keyword>
<keyword evidence="5" id="KW-0234">DNA repair</keyword>
<dbReference type="InterPro" id="IPR016181">
    <property type="entry name" value="Acyl_CoA_acyltransferase"/>
</dbReference>
<comment type="catalytic activity">
    <reaction evidence="9">
        <text>L-lysyl-[histone] + acetyl-CoA = N(6)-acetyl-L-lysyl-[histone] + CoA + H(+)</text>
        <dbReference type="Rhea" id="RHEA:21992"/>
        <dbReference type="Rhea" id="RHEA-COMP:9845"/>
        <dbReference type="Rhea" id="RHEA-COMP:11338"/>
        <dbReference type="ChEBI" id="CHEBI:15378"/>
        <dbReference type="ChEBI" id="CHEBI:29969"/>
        <dbReference type="ChEBI" id="CHEBI:57287"/>
        <dbReference type="ChEBI" id="CHEBI:57288"/>
        <dbReference type="ChEBI" id="CHEBI:61930"/>
        <dbReference type="EC" id="2.3.1.48"/>
    </reaction>
    <physiologicalReaction direction="left-to-right" evidence="9">
        <dbReference type="Rhea" id="RHEA:21993"/>
    </physiologicalReaction>
</comment>
<comment type="catalytic activity">
    <reaction evidence="7">
        <text>(2E)-butenoyl-CoA + L-lysyl-[protein] = N(6)-(2E)-butenoyl-L-lysyl-[protein] + CoA + H(+)</text>
        <dbReference type="Rhea" id="RHEA:53908"/>
        <dbReference type="Rhea" id="RHEA-COMP:9752"/>
        <dbReference type="Rhea" id="RHEA-COMP:13707"/>
        <dbReference type="ChEBI" id="CHEBI:15378"/>
        <dbReference type="ChEBI" id="CHEBI:29969"/>
        <dbReference type="ChEBI" id="CHEBI:57287"/>
        <dbReference type="ChEBI" id="CHEBI:57332"/>
        <dbReference type="ChEBI" id="CHEBI:137954"/>
    </reaction>
    <physiologicalReaction direction="left-to-right" evidence="7">
        <dbReference type="Rhea" id="RHEA:53909"/>
    </physiologicalReaction>
</comment>
<feature type="active site" description="Proton donor/acceptor" evidence="10">
    <location>
        <position position="62"/>
    </location>
</feature>
<evidence type="ECO:0000313" key="13">
    <source>
        <dbReference type="EMBL" id="KAK6991531.1"/>
    </source>
</evidence>
<dbReference type="Gene3D" id="3.40.630.30">
    <property type="match status" value="1"/>
</dbReference>
<dbReference type="PROSITE" id="PS51726">
    <property type="entry name" value="MYST_HAT"/>
    <property type="match status" value="1"/>
</dbReference>
<feature type="domain" description="MYST-type HAT" evidence="11">
    <location>
        <begin position="1"/>
        <end position="104"/>
    </location>
</feature>
<dbReference type="InterPro" id="IPR050603">
    <property type="entry name" value="MYST_HAT"/>
</dbReference>
<evidence type="ECO:0000256" key="1">
    <source>
        <dbReference type="ARBA" id="ARBA00022679"/>
    </source>
</evidence>
<evidence type="ECO:0000313" key="12">
    <source>
        <dbReference type="EMBL" id="KAK6991527.1"/>
    </source>
</evidence>
<dbReference type="Pfam" id="PF01853">
    <property type="entry name" value="MOZ_SAS"/>
    <property type="match status" value="1"/>
</dbReference>
<sequence length="104" mass="11959">CLRDSFGCHILCYFSKEKESAANYDVACIPTLPQYQRGGYGKLLVEFSYQLSKKEAKLGSPERPLSDLGLLGYRSYWADTILELREYRACRPNNGYKASFVSRW</sequence>
<feature type="non-terminal residue" evidence="12">
    <location>
        <position position="1"/>
    </location>
</feature>
<evidence type="ECO:0000256" key="4">
    <source>
        <dbReference type="ARBA" id="ARBA00023159"/>
    </source>
</evidence>
<protein>
    <submittedName>
        <fullName evidence="12">MOZ/SAS family-domain-containing protein</fullName>
    </submittedName>
</protein>
<dbReference type="GO" id="GO:0006357">
    <property type="term" value="P:regulation of transcription by RNA polymerase II"/>
    <property type="evidence" value="ECO:0007669"/>
    <property type="project" value="TreeGrafter"/>
</dbReference>
<dbReference type="GO" id="GO:0004402">
    <property type="term" value="F:histone acetyltransferase activity"/>
    <property type="evidence" value="ECO:0007669"/>
    <property type="project" value="InterPro"/>
</dbReference>
<evidence type="ECO:0000256" key="9">
    <source>
        <dbReference type="ARBA" id="ARBA00048940"/>
    </source>
</evidence>
<keyword evidence="14" id="KW-1185">Reference proteome</keyword>
<keyword evidence="2" id="KW-0227">DNA damage</keyword>
<dbReference type="PANTHER" id="PTHR10615">
    <property type="entry name" value="HISTONE ACETYLTRANSFERASE"/>
    <property type="match status" value="1"/>
</dbReference>
<dbReference type="GO" id="GO:0005634">
    <property type="term" value="C:nucleus"/>
    <property type="evidence" value="ECO:0007669"/>
    <property type="project" value="TreeGrafter"/>
</dbReference>
<keyword evidence="1" id="KW-0808">Transferase</keyword>
<dbReference type="GO" id="GO:0000785">
    <property type="term" value="C:chromatin"/>
    <property type="evidence" value="ECO:0007669"/>
    <property type="project" value="TreeGrafter"/>
</dbReference>
<comment type="catalytic activity">
    <reaction evidence="8">
        <text>L-lysyl-[protein] + acetyl-CoA = N(6)-acetyl-L-lysyl-[protein] + CoA + H(+)</text>
        <dbReference type="Rhea" id="RHEA:45948"/>
        <dbReference type="Rhea" id="RHEA-COMP:9752"/>
        <dbReference type="Rhea" id="RHEA-COMP:10731"/>
        <dbReference type="ChEBI" id="CHEBI:15378"/>
        <dbReference type="ChEBI" id="CHEBI:29969"/>
        <dbReference type="ChEBI" id="CHEBI:57287"/>
        <dbReference type="ChEBI" id="CHEBI:57288"/>
        <dbReference type="ChEBI" id="CHEBI:61930"/>
    </reaction>
    <physiologicalReaction direction="left-to-right" evidence="8">
        <dbReference type="Rhea" id="RHEA:45949"/>
    </physiologicalReaction>
</comment>
<reference evidence="12 14" key="1">
    <citation type="journal article" date="2024" name="J Genomics">
        <title>Draft genome sequencing and assembly of Favolaschia claudopus CIRM-BRFM 2984 isolated from oak limbs.</title>
        <authorList>
            <person name="Navarro D."/>
            <person name="Drula E."/>
            <person name="Chaduli D."/>
            <person name="Cazenave R."/>
            <person name="Ahrendt S."/>
            <person name="Wang J."/>
            <person name="Lipzen A."/>
            <person name="Daum C."/>
            <person name="Barry K."/>
            <person name="Grigoriev I.V."/>
            <person name="Favel A."/>
            <person name="Rosso M.N."/>
            <person name="Martin F."/>
        </authorList>
    </citation>
    <scope>NUCLEOTIDE SEQUENCE [LARGE SCALE GENOMIC DNA]</scope>
    <source>
        <strain evidence="12 14">CIRM-BRFM 2984</strain>
    </source>
</reference>
<evidence type="ECO:0000256" key="6">
    <source>
        <dbReference type="ARBA" id="ARBA00047557"/>
    </source>
</evidence>
<comment type="caution">
    <text evidence="12">The sequence shown here is derived from an EMBL/GenBank/DDBJ whole genome shotgun (WGS) entry which is preliminary data.</text>
</comment>
<dbReference type="Proteomes" id="UP001362999">
    <property type="component" value="Unassembled WGS sequence"/>
</dbReference>
<dbReference type="EMBL" id="JAWWNJ010000117">
    <property type="protein sequence ID" value="KAK6991531.1"/>
    <property type="molecule type" value="Genomic_DNA"/>
</dbReference>
<name>A0AAV9ZSK2_9AGAR</name>
<evidence type="ECO:0000256" key="5">
    <source>
        <dbReference type="ARBA" id="ARBA00023204"/>
    </source>
</evidence>
<dbReference type="SUPFAM" id="SSF55729">
    <property type="entry name" value="Acyl-CoA N-acyltransferases (Nat)"/>
    <property type="match status" value="1"/>
</dbReference>
<dbReference type="InterPro" id="IPR002717">
    <property type="entry name" value="HAT_MYST-type"/>
</dbReference>
<keyword evidence="3" id="KW-0156">Chromatin regulator</keyword>
<evidence type="ECO:0000313" key="14">
    <source>
        <dbReference type="Proteomes" id="UP001362999"/>
    </source>
</evidence>
<evidence type="ECO:0000259" key="11">
    <source>
        <dbReference type="PROSITE" id="PS51726"/>
    </source>
</evidence>
<proteinExistence type="predicted"/>
<evidence type="ECO:0000256" key="2">
    <source>
        <dbReference type="ARBA" id="ARBA00022763"/>
    </source>
</evidence>
<accession>A0AAV9ZSK2</accession>
<organism evidence="12 14">
    <name type="scientific">Favolaschia claudopus</name>
    <dbReference type="NCBI Taxonomy" id="2862362"/>
    <lineage>
        <taxon>Eukaryota</taxon>
        <taxon>Fungi</taxon>
        <taxon>Dikarya</taxon>
        <taxon>Basidiomycota</taxon>
        <taxon>Agaricomycotina</taxon>
        <taxon>Agaricomycetes</taxon>
        <taxon>Agaricomycetidae</taxon>
        <taxon>Agaricales</taxon>
        <taxon>Marasmiineae</taxon>
        <taxon>Mycenaceae</taxon>
        <taxon>Favolaschia</taxon>
    </lineage>
</organism>
<comment type="catalytic activity">
    <reaction evidence="6">
        <text>2-hydroxyisobutanoyl-CoA + L-lysyl-[protein] = N(6)-(2-hydroxyisobutanoyl)-L-lysyl-[protein] + CoA + H(+)</text>
        <dbReference type="Rhea" id="RHEA:24180"/>
        <dbReference type="Rhea" id="RHEA-COMP:9752"/>
        <dbReference type="Rhea" id="RHEA-COMP:15921"/>
        <dbReference type="ChEBI" id="CHEBI:15378"/>
        <dbReference type="ChEBI" id="CHEBI:29969"/>
        <dbReference type="ChEBI" id="CHEBI:57287"/>
        <dbReference type="ChEBI" id="CHEBI:131780"/>
        <dbReference type="ChEBI" id="CHEBI:144968"/>
    </reaction>
    <physiologicalReaction direction="left-to-right" evidence="6">
        <dbReference type="Rhea" id="RHEA:24181"/>
    </physiologicalReaction>
</comment>